<evidence type="ECO:0000256" key="1">
    <source>
        <dbReference type="ARBA" id="ARBA00003142"/>
    </source>
</evidence>
<keyword evidence="5 12" id="KW-0808">Transferase</keyword>
<dbReference type="InParanoid" id="A0A0H2S6N5"/>
<dbReference type="OrthoDB" id="448893at2759"/>
<organism evidence="15 16">
    <name type="scientific">Schizopora paradoxa</name>
    <dbReference type="NCBI Taxonomy" id="27342"/>
    <lineage>
        <taxon>Eukaryota</taxon>
        <taxon>Fungi</taxon>
        <taxon>Dikarya</taxon>
        <taxon>Basidiomycota</taxon>
        <taxon>Agaricomycotina</taxon>
        <taxon>Agaricomycetes</taxon>
        <taxon>Hymenochaetales</taxon>
        <taxon>Schizoporaceae</taxon>
        <taxon>Schizopora</taxon>
    </lineage>
</organism>
<dbReference type="UniPathway" id="UPA00378"/>
<dbReference type="Proteomes" id="UP000053477">
    <property type="component" value="Unassembled WGS sequence"/>
</dbReference>
<comment type="catalytic activity">
    <reaction evidence="11 12">
        <text>an alpha-D-Man-(1-&gt;3)-beta-D-Man-(1-&gt;4)-beta-D-GlcNAc-(1-&gt;4)-alpha-D-GlcNAc-diphospho-di-trans,poly-cis-dolichol + GDP-alpha-D-mannose = an alpha-D-Man-(1-&gt;3)-[alpha-D-Man-(1-&gt;6)]-beta-D-Man-(1-&gt;4)-beta-D-GlcNAc-(1-&gt;4)-alpha-D-GlcNAc-diphospho-di-trans,poly-cis-dolichol + GDP + H(+)</text>
        <dbReference type="Rhea" id="RHEA:29519"/>
        <dbReference type="Rhea" id="RHEA-COMP:19513"/>
        <dbReference type="Rhea" id="RHEA-COMP:19515"/>
        <dbReference type="ChEBI" id="CHEBI:15378"/>
        <dbReference type="ChEBI" id="CHEBI:57527"/>
        <dbReference type="ChEBI" id="CHEBI:58189"/>
        <dbReference type="ChEBI" id="CHEBI:132510"/>
        <dbReference type="ChEBI" id="CHEBI:132511"/>
        <dbReference type="EC" id="2.4.1.257"/>
    </reaction>
    <physiologicalReaction direction="left-to-right" evidence="11 12">
        <dbReference type="Rhea" id="RHEA:29520"/>
    </physiologicalReaction>
</comment>
<evidence type="ECO:0000256" key="10">
    <source>
        <dbReference type="ARBA" id="ARBA00045103"/>
    </source>
</evidence>
<dbReference type="CDD" id="cd03805">
    <property type="entry name" value="GT4_ALG2-like"/>
    <property type="match status" value="1"/>
</dbReference>
<dbReference type="AlphaFoldDB" id="A0A0H2S6N5"/>
<evidence type="ECO:0000256" key="4">
    <source>
        <dbReference type="ARBA" id="ARBA00022676"/>
    </source>
</evidence>
<evidence type="ECO:0000256" key="2">
    <source>
        <dbReference type="ARBA" id="ARBA00004586"/>
    </source>
</evidence>
<evidence type="ECO:0000256" key="9">
    <source>
        <dbReference type="ARBA" id="ARBA00023136"/>
    </source>
</evidence>
<reference evidence="15 16" key="1">
    <citation type="submission" date="2015-04" db="EMBL/GenBank/DDBJ databases">
        <title>Complete genome sequence of Schizopora paradoxa KUC8140, a cosmopolitan wood degrader in East Asia.</title>
        <authorList>
            <consortium name="DOE Joint Genome Institute"/>
            <person name="Min B."/>
            <person name="Park H."/>
            <person name="Jang Y."/>
            <person name="Kim J.-J."/>
            <person name="Kim K.H."/>
            <person name="Pangilinan J."/>
            <person name="Lipzen A."/>
            <person name="Riley R."/>
            <person name="Grigoriev I.V."/>
            <person name="Spatafora J.W."/>
            <person name="Choi I.-G."/>
        </authorList>
    </citation>
    <scope>NUCLEOTIDE SEQUENCE [LARGE SCALE GENOMIC DNA]</scope>
    <source>
        <strain evidence="15 16">KUC8140</strain>
    </source>
</reference>
<comment type="subcellular location">
    <subcellularLocation>
        <location evidence="2 12">Endoplasmic reticulum membrane</location>
    </subcellularLocation>
</comment>
<dbReference type="GO" id="GO:0004378">
    <property type="term" value="F:GDP-Man:Man(1)GlcNAc(2)-PP-Dol alpha-1,3-mannosyltransferase activity"/>
    <property type="evidence" value="ECO:0007669"/>
    <property type="project" value="UniProtKB-UniRule"/>
</dbReference>
<comment type="pathway">
    <text evidence="3 12">Protein modification; protein glycosylation.</text>
</comment>
<evidence type="ECO:0000313" key="15">
    <source>
        <dbReference type="EMBL" id="KLO19624.1"/>
    </source>
</evidence>
<dbReference type="Gene3D" id="3.40.50.2000">
    <property type="entry name" value="Glycogen Phosphorylase B"/>
    <property type="match status" value="2"/>
</dbReference>
<evidence type="ECO:0000256" key="3">
    <source>
        <dbReference type="ARBA" id="ARBA00004922"/>
    </source>
</evidence>
<comment type="similarity">
    <text evidence="12">Belongs to the glycosyltransferase group 1 family.</text>
</comment>
<keyword evidence="16" id="KW-1185">Reference proteome</keyword>
<evidence type="ECO:0000256" key="12">
    <source>
        <dbReference type="RuleBase" id="RU367136"/>
    </source>
</evidence>
<evidence type="ECO:0000256" key="11">
    <source>
        <dbReference type="ARBA" id="ARBA00045104"/>
    </source>
</evidence>
<feature type="domain" description="Glycosyl transferase family 1" evidence="13">
    <location>
        <begin position="329"/>
        <end position="434"/>
    </location>
</feature>
<dbReference type="EC" id="2.4.1.257" evidence="12"/>
<gene>
    <name evidence="15" type="ORF">SCHPADRAFT_898575</name>
</gene>
<dbReference type="EC" id="2.4.1.132" evidence="12"/>
<keyword evidence="7 12" id="KW-0256">Endoplasmic reticulum</keyword>
<comment type="function">
    <text evidence="1 12">Mannosylates Man(2)GlcNAc(2)-dolichol diphosphate and Man(1)GlcNAc(2)-dolichol diphosphate to form Man(3)GlcNAc(2)-dolichol diphosphate.</text>
</comment>
<dbReference type="PANTHER" id="PTHR45918">
    <property type="entry name" value="ALPHA-1,3/1,6-MANNOSYLTRANSFERASE ALG2"/>
    <property type="match status" value="1"/>
</dbReference>
<dbReference type="PANTHER" id="PTHR45918:SF1">
    <property type="entry name" value="ALPHA-1,3_1,6-MANNOSYLTRANSFERASE ALG2"/>
    <property type="match status" value="1"/>
</dbReference>
<dbReference type="Pfam" id="PF00534">
    <property type="entry name" value="Glycos_transf_1"/>
    <property type="match status" value="1"/>
</dbReference>
<dbReference type="GO" id="GO:0102704">
    <property type="term" value="F:GDP-Man:Man(2)GlcNAc(2)-PP-Dol alpha-1,6-mannosyltransferase activity"/>
    <property type="evidence" value="ECO:0007669"/>
    <property type="project" value="UniProtKB-UniRule"/>
</dbReference>
<keyword evidence="4 12" id="KW-0328">Glycosyltransferase</keyword>
<dbReference type="GO" id="GO:0005789">
    <property type="term" value="C:endoplasmic reticulum membrane"/>
    <property type="evidence" value="ECO:0007669"/>
    <property type="project" value="UniProtKB-SubCell"/>
</dbReference>
<dbReference type="STRING" id="27342.A0A0H2S6N5"/>
<dbReference type="FunCoup" id="A0A0H2S6N5">
    <property type="interactions" value="467"/>
</dbReference>
<dbReference type="EMBL" id="KQ085885">
    <property type="protein sequence ID" value="KLO19624.1"/>
    <property type="molecule type" value="Genomic_DNA"/>
</dbReference>
<evidence type="ECO:0000256" key="8">
    <source>
        <dbReference type="ARBA" id="ARBA00022989"/>
    </source>
</evidence>
<dbReference type="InterPro" id="IPR028098">
    <property type="entry name" value="Glyco_trans_4-like_N"/>
</dbReference>
<accession>A0A0H2S6N5</accession>
<comment type="catalytic activity">
    <reaction evidence="10 12">
        <text>a beta-D-Man-(1-&gt;4)-beta-D-GlcNAc-(1-&gt;4)-alpha-D-GlcNAc-diphospho-di-trans,poly-cis-dolichol + GDP-alpha-D-mannose = an alpha-D-Man-(1-&gt;3)-beta-D-Man-(1-&gt;4)-beta-D-GlcNAc-(1-&gt;4)-alpha-D-GlcNAc-diphospho-di-trans,poly-cis-dolichol + GDP + H(+)</text>
        <dbReference type="Rhea" id="RHEA:29515"/>
        <dbReference type="Rhea" id="RHEA-COMP:19511"/>
        <dbReference type="Rhea" id="RHEA-COMP:19513"/>
        <dbReference type="ChEBI" id="CHEBI:15378"/>
        <dbReference type="ChEBI" id="CHEBI:57527"/>
        <dbReference type="ChEBI" id="CHEBI:58189"/>
        <dbReference type="ChEBI" id="CHEBI:58472"/>
        <dbReference type="ChEBI" id="CHEBI:132510"/>
        <dbReference type="EC" id="2.4.1.132"/>
    </reaction>
    <physiologicalReaction direction="left-to-right" evidence="10 12">
        <dbReference type="Rhea" id="RHEA:29516"/>
    </physiologicalReaction>
</comment>
<dbReference type="InterPro" id="IPR001296">
    <property type="entry name" value="Glyco_trans_1"/>
</dbReference>
<proteinExistence type="inferred from homology"/>
<evidence type="ECO:0000259" key="14">
    <source>
        <dbReference type="Pfam" id="PF13439"/>
    </source>
</evidence>
<name>A0A0H2S6N5_9AGAM</name>
<sequence>MASTKGKVKLRVAFIHPDLGIGGAERLVVDAALGLQKLGHSVDMYTSHHDPAHCFEETRDGTLRVHHIKSPFPRSIRGKFHILFAHLRQLHLTAHLLNTFSTRKYDIFFVDQLSTCIPFLRTFRGKRVVFYVHFPDKLLADGEFNMNNAKRKQASVWKRLYRLPMDVLEEKTTGQADVLLANSEFTAGVFNTFFSIPRKPRVVYPGINLTAYAPPEDMNDEHVVAVNSERSTLLSLNRFEKKKNAALAMQAFAIIKQNRSDSLPQNLRLVLAGGYDPRLQDNVETLQNLVQLASEKGLHYWITSPTTNQTADASASLPASSAISAQDADVNFLLNFTTAQRSALLTASSTLVLLYTPANEHFGIGPVEGMACGLPVLACDSGGPTESLVTSSSEMRTGWLCPPVAEKWAEVLQDEILAMTDGQRKSLAERAKKRVHEKFGMDAMASGIEEALYDAVSMGNYLGWLRYALVFIVLFVLPFFFMR</sequence>
<evidence type="ECO:0000256" key="6">
    <source>
        <dbReference type="ARBA" id="ARBA00022692"/>
    </source>
</evidence>
<protein>
    <recommendedName>
        <fullName evidence="12">Alpha-1,3/1,6-mannosyltransferase ALG2</fullName>
        <ecNumber evidence="12">2.4.1.132</ecNumber>
        <ecNumber evidence="12">2.4.1.257</ecNumber>
    </recommendedName>
    <alternativeName>
        <fullName evidence="12">GDP-Man:Man(1)GlcNAc(2)-PP-Dol alpha-1,3-mannosyltransferase</fullName>
    </alternativeName>
</protein>
<keyword evidence="8 12" id="KW-1133">Transmembrane helix</keyword>
<dbReference type="SUPFAM" id="SSF53756">
    <property type="entry name" value="UDP-Glycosyltransferase/glycogen phosphorylase"/>
    <property type="match status" value="1"/>
</dbReference>
<dbReference type="Pfam" id="PF13439">
    <property type="entry name" value="Glyco_transf_4"/>
    <property type="match status" value="1"/>
</dbReference>
<evidence type="ECO:0000256" key="5">
    <source>
        <dbReference type="ARBA" id="ARBA00022679"/>
    </source>
</evidence>
<dbReference type="InterPro" id="IPR027054">
    <property type="entry name" value="ALG2"/>
</dbReference>
<feature type="transmembrane region" description="Helical" evidence="12">
    <location>
        <begin position="464"/>
        <end position="482"/>
    </location>
</feature>
<keyword evidence="6 12" id="KW-0812">Transmembrane</keyword>
<keyword evidence="9 12" id="KW-0472">Membrane</keyword>
<feature type="domain" description="Glycosyltransferase subfamily 4-like N-terminal" evidence="14">
    <location>
        <begin position="21"/>
        <end position="209"/>
    </location>
</feature>
<evidence type="ECO:0000313" key="16">
    <source>
        <dbReference type="Proteomes" id="UP000053477"/>
    </source>
</evidence>
<evidence type="ECO:0000256" key="7">
    <source>
        <dbReference type="ARBA" id="ARBA00022824"/>
    </source>
</evidence>
<evidence type="ECO:0000259" key="13">
    <source>
        <dbReference type="Pfam" id="PF00534"/>
    </source>
</evidence>